<evidence type="ECO:0000256" key="1">
    <source>
        <dbReference type="SAM" id="MobiDB-lite"/>
    </source>
</evidence>
<evidence type="ECO:0000259" key="2">
    <source>
        <dbReference type="Pfam" id="PF13679"/>
    </source>
</evidence>
<evidence type="ECO:0000313" key="3">
    <source>
        <dbReference type="EMBL" id="KAG0588649.1"/>
    </source>
</evidence>
<dbReference type="EMBL" id="CM026422">
    <property type="protein sequence ID" value="KAG0588649.1"/>
    <property type="molecule type" value="Genomic_DNA"/>
</dbReference>
<dbReference type="InterPro" id="IPR029063">
    <property type="entry name" value="SAM-dependent_MTases_sf"/>
</dbReference>
<proteinExistence type="predicted"/>
<feature type="region of interest" description="Disordered" evidence="1">
    <location>
        <begin position="384"/>
        <end position="417"/>
    </location>
</feature>
<evidence type="ECO:0000313" key="4">
    <source>
        <dbReference type="Proteomes" id="UP000822688"/>
    </source>
</evidence>
<keyword evidence="4" id="KW-1185">Reference proteome</keyword>
<dbReference type="Proteomes" id="UP000822688">
    <property type="component" value="Chromosome 2"/>
</dbReference>
<dbReference type="AlphaFoldDB" id="A0A8T0J0K1"/>
<name>A0A8T0J0K1_CERPU</name>
<dbReference type="Gene3D" id="3.40.50.150">
    <property type="entry name" value="Vaccinia Virus protein VP39"/>
    <property type="match status" value="1"/>
</dbReference>
<feature type="compositionally biased region" description="Low complexity" evidence="1">
    <location>
        <begin position="432"/>
        <end position="442"/>
    </location>
</feature>
<gene>
    <name evidence="3" type="ORF">KC19_2G259300</name>
</gene>
<dbReference type="PANTHER" id="PTHR12496:SF0">
    <property type="entry name" value="METHYLTRANSFERASE DOMAIN-CONTAINING PROTEIN"/>
    <property type="match status" value="1"/>
</dbReference>
<reference evidence="3" key="1">
    <citation type="submission" date="2020-06" db="EMBL/GenBank/DDBJ databases">
        <title>WGS assembly of Ceratodon purpureus strain R40.</title>
        <authorList>
            <person name="Carey S.B."/>
            <person name="Jenkins J."/>
            <person name="Shu S."/>
            <person name="Lovell J.T."/>
            <person name="Sreedasyam A."/>
            <person name="Maumus F."/>
            <person name="Tiley G.P."/>
            <person name="Fernandez-Pozo N."/>
            <person name="Barry K."/>
            <person name="Chen C."/>
            <person name="Wang M."/>
            <person name="Lipzen A."/>
            <person name="Daum C."/>
            <person name="Saski C.A."/>
            <person name="Payton A.C."/>
            <person name="Mcbreen J.C."/>
            <person name="Conrad R.E."/>
            <person name="Kollar L.M."/>
            <person name="Olsson S."/>
            <person name="Huttunen S."/>
            <person name="Landis J.B."/>
            <person name="Wickett N.J."/>
            <person name="Johnson M.G."/>
            <person name="Rensing S.A."/>
            <person name="Grimwood J."/>
            <person name="Schmutz J."/>
            <person name="Mcdaniel S.F."/>
        </authorList>
    </citation>
    <scope>NUCLEOTIDE SEQUENCE</scope>
    <source>
        <strain evidence="3">R40</strain>
    </source>
</reference>
<sequence length="583" mass="64206">MGLSMYSAGGGVSDLKIHVSAIATFLRRHEWLWRAHVVDFFHIKLWERVDEHWNSFLRVASVETLLLLPSGVVQEEWPDSLKEFVQTAFQLSLSRRQVDSSSIMSYSGVPQAPISSVLGQGMSIKKLHEIGILAALIAGTAKSRGAKDVIDVGAGQGYLALVLAFEYRLSVIAVDACAHHADVTNKRALRIQKYYNARSRKAQQEGLKYPEARGPHTVTCRVGTGESPAALSSLLPAIQESNSSGAIVAKETIADCDEKSVSELNDCGVVLAGLHACGDLSATMLRTFIECKEVAAVINVGCCYNLLSDDETSNDRRELHGFPMSDTVEKLGLQLGRSARDLACQSADRWKDHHPTRATQNFELHAFRAAFQLVLERYYPETAANSPSIGRAGKSRRRRQARQSAMEPLSDNTSNDAFQDDLSDVTCITATSTQTSQHNSQTCASSSILTLDKPSRPDQEDTPPTPDSELDSSEHQAARFEEYARLALERLHLLPLPPSLLRSAWREVSPDQDLVAPFYSLRAVLAPVIESYILLDRLLYLKEQAELVTGKERISAELVPLFDPAISPRNMAIIAHRSSSLEN</sequence>
<dbReference type="Pfam" id="PF13679">
    <property type="entry name" value="Methyltransf_32"/>
    <property type="match status" value="1"/>
</dbReference>
<organism evidence="3 4">
    <name type="scientific">Ceratodon purpureus</name>
    <name type="common">Fire moss</name>
    <name type="synonym">Dicranum purpureum</name>
    <dbReference type="NCBI Taxonomy" id="3225"/>
    <lineage>
        <taxon>Eukaryota</taxon>
        <taxon>Viridiplantae</taxon>
        <taxon>Streptophyta</taxon>
        <taxon>Embryophyta</taxon>
        <taxon>Bryophyta</taxon>
        <taxon>Bryophytina</taxon>
        <taxon>Bryopsida</taxon>
        <taxon>Dicranidae</taxon>
        <taxon>Pseudoditrichales</taxon>
        <taxon>Ditrichaceae</taxon>
        <taxon>Ceratodon</taxon>
    </lineage>
</organism>
<dbReference type="InterPro" id="IPR025714">
    <property type="entry name" value="Methyltranfer_dom"/>
</dbReference>
<comment type="caution">
    <text evidence="3">The sequence shown here is derived from an EMBL/GenBank/DDBJ whole genome shotgun (WGS) entry which is preliminary data.</text>
</comment>
<feature type="domain" description="Methyltransferase" evidence="2">
    <location>
        <begin position="125"/>
        <end position="308"/>
    </location>
</feature>
<feature type="region of interest" description="Disordered" evidence="1">
    <location>
        <begin position="432"/>
        <end position="475"/>
    </location>
</feature>
<dbReference type="InterPro" id="IPR052220">
    <property type="entry name" value="METTL25"/>
</dbReference>
<protein>
    <recommendedName>
        <fullName evidence="2">Methyltransferase domain-containing protein</fullName>
    </recommendedName>
</protein>
<accession>A0A8T0J0K1</accession>
<dbReference type="PANTHER" id="PTHR12496">
    <property type="entry name" value="CGI-41 METHYLTRANSFERASE"/>
    <property type="match status" value="1"/>
</dbReference>
<dbReference type="SUPFAM" id="SSF53335">
    <property type="entry name" value="S-adenosyl-L-methionine-dependent methyltransferases"/>
    <property type="match status" value="1"/>
</dbReference>